<dbReference type="InterPro" id="IPR050807">
    <property type="entry name" value="TransReg_Diox_bact_type"/>
</dbReference>
<keyword evidence="1" id="KW-0238">DNA-binding</keyword>
<evidence type="ECO:0000313" key="3">
    <source>
        <dbReference type="EMBL" id="GLB30052.1"/>
    </source>
</evidence>
<dbReference type="PROSITE" id="PS50943">
    <property type="entry name" value="HTH_CROC1"/>
    <property type="match status" value="1"/>
</dbReference>
<dbReference type="Proteomes" id="UP001419084">
    <property type="component" value="Unassembled WGS sequence"/>
</dbReference>
<keyword evidence="4" id="KW-1185">Reference proteome</keyword>
<dbReference type="SMART" id="SM00530">
    <property type="entry name" value="HTH_XRE"/>
    <property type="match status" value="1"/>
</dbReference>
<comment type="caution">
    <text evidence="3">The sequence shown here is derived from an EMBL/GenBank/DDBJ whole genome shotgun (WGS) entry which is preliminary data.</text>
</comment>
<dbReference type="PANTHER" id="PTHR46797:SF1">
    <property type="entry name" value="METHYLPHOSPHONATE SYNTHASE"/>
    <property type="match status" value="1"/>
</dbReference>
<evidence type="ECO:0000259" key="2">
    <source>
        <dbReference type="PROSITE" id="PS50943"/>
    </source>
</evidence>
<dbReference type="Pfam" id="PF01381">
    <property type="entry name" value="HTH_3"/>
    <property type="match status" value="1"/>
</dbReference>
<dbReference type="Gene3D" id="1.10.260.40">
    <property type="entry name" value="lambda repressor-like DNA-binding domains"/>
    <property type="match status" value="1"/>
</dbReference>
<dbReference type="InterPro" id="IPR001387">
    <property type="entry name" value="Cro/C1-type_HTH"/>
</dbReference>
<proteinExistence type="predicted"/>
<dbReference type="EMBL" id="BRPJ01000033">
    <property type="protein sequence ID" value="GLB30052.1"/>
    <property type="molecule type" value="Genomic_DNA"/>
</dbReference>
<dbReference type="SUPFAM" id="SSF47413">
    <property type="entry name" value="lambda repressor-like DNA-binding domains"/>
    <property type="match status" value="1"/>
</dbReference>
<dbReference type="PANTHER" id="PTHR46797">
    <property type="entry name" value="HTH-TYPE TRANSCRIPTIONAL REGULATOR"/>
    <property type="match status" value="1"/>
</dbReference>
<dbReference type="InterPro" id="IPR010982">
    <property type="entry name" value="Lambda_DNA-bd_dom_sf"/>
</dbReference>
<evidence type="ECO:0000313" key="4">
    <source>
        <dbReference type="Proteomes" id="UP001419084"/>
    </source>
</evidence>
<protein>
    <recommendedName>
        <fullName evidence="2">HTH cro/C1-type domain-containing protein</fullName>
    </recommendedName>
</protein>
<gene>
    <name evidence="3" type="ORF">LAD12857_19750</name>
</gene>
<name>A0ABQ5M5C9_9FIRM</name>
<evidence type="ECO:0000256" key="1">
    <source>
        <dbReference type="ARBA" id="ARBA00023125"/>
    </source>
</evidence>
<organism evidence="3 4">
    <name type="scientific">Lacrimispora amygdalina</name>
    <dbReference type="NCBI Taxonomy" id="253257"/>
    <lineage>
        <taxon>Bacteria</taxon>
        <taxon>Bacillati</taxon>
        <taxon>Bacillota</taxon>
        <taxon>Clostridia</taxon>
        <taxon>Lachnospirales</taxon>
        <taxon>Lachnospiraceae</taxon>
        <taxon>Lacrimispora</taxon>
    </lineage>
</organism>
<dbReference type="CDD" id="cd00093">
    <property type="entry name" value="HTH_XRE"/>
    <property type="match status" value="1"/>
</dbReference>
<reference evidence="3 4" key="1">
    <citation type="journal article" date="2024" name="Int. J. Syst. Evol. Microbiol.">
        <title>Lacrimispora brassicae sp. nov. isolated from fermented cabbage, and proposal of Clostridium indicum Gundawar et al. 2019 and Clostridium methoxybenzovorans Mechichi et al. 1999 as heterotypic synonyms of Lacrimispora amygdalina (Parshina et al. 2003) Haas and Blanchard 2020 and Lacrimispora indolis (McClung and McCoy 1957) Haas and Blanchard 2020, respectively.</title>
        <authorList>
            <person name="Kobayashi H."/>
            <person name="Tanizawa Y."/>
            <person name="Sakamoto M."/>
            <person name="Ohkuma M."/>
            <person name="Tohno M."/>
        </authorList>
    </citation>
    <scope>NUCLEOTIDE SEQUENCE [LARGE SCALE GENOMIC DNA]</scope>
    <source>
        <strain evidence="3 4">DSM 12857</strain>
    </source>
</reference>
<dbReference type="RefSeq" id="WP_346065175.1">
    <property type="nucleotide sequence ID" value="NZ_BRPJ01000033.1"/>
</dbReference>
<accession>A0ABQ5M5C9</accession>
<feature type="domain" description="HTH cro/C1-type" evidence="2">
    <location>
        <begin position="12"/>
        <end position="66"/>
    </location>
</feature>
<sequence length="120" mass="13775">MEVNFRLVGRRIHEVRAVQNVSQMQLAELSDLSVSYISMIENAKRKASLVSLVRIANVLGVTVDELLNGNQLYNPTEYQTDIDLLLADCDNYEKRTIYEFVLAAKGILRNNRELLNQFEK</sequence>